<reference evidence="2" key="4">
    <citation type="journal article" date="2019" name="FEMS Microbiol. Rev.">
        <title>Make and break the alarmone: regulation of (p)ppGpp synthetase/hydrolase enzymes in bacteria.</title>
        <authorList>
            <person name="Ronneau S."/>
            <person name="Hallez R."/>
        </authorList>
    </citation>
    <scope>NUCLEOTIDE SEQUENCE</scope>
</reference>
<reference evidence="2" key="5">
    <citation type="journal article" date="2023" name="Proc. Natl. Acad. Sci.">
        <title>Identification of a broadly conserved family of enzymes that hydrolyze (p)ppApp.</title>
        <authorList>
            <person name="Ahmad S."/>
            <person name="Gordon I.J."/>
            <person name="Tsang K.K."/>
            <person name="Alexei A.G."/>
            <person name="Sychantha D."/>
            <person name="Colautti J."/>
            <person name="Trilesky S.L."/>
            <person name="Kim Y."/>
            <person name="Wang B."/>
            <person name="Whitney J.C."/>
        </authorList>
    </citation>
    <scope>NUCLEOTIDE SEQUENCE</scope>
</reference>
<reference evidence="2" key="6">
    <citation type="submission" date="2025-08" db="UniProtKB">
        <authorList>
            <consortium name="RefSeq"/>
        </authorList>
    </citation>
    <scope>IDENTIFICATION</scope>
</reference>
<evidence type="ECO:0000313" key="1">
    <source>
        <dbReference type="Proteomes" id="UP000675920"/>
    </source>
</evidence>
<sequence length="760" mass="85196">MVYVAQTRPVATNGEAANDAADQALIAEALACAERAYGNRHAPTGERVSDHAHELSAILAGLRTDRATQLAAILYGTTDADRATHPMTEDAIAARFGHDVLTMVRGIVQLMRVTELARDMSAQREGAEANKRDRDLEHKRQAEALRKMLLAMVGDLRVVLVRLASRLRTLRFFAENKDRDDCGTPELRRMYAEETMELYAPLANRLGIWQLKWEMEDLAFRFIEPEMYKRIAKQLEEKRVEREAFITSAIARLRSEMKASGITAEVSGRPKHIYSIWKKMTGKGLDFAGLYDVRAFRVITDDIKDCYTVLGIVHNLWQPIPKEFDDYISRPKANGYQSLHTVVVADDGKPFEVQIRTREMHQFAEFGVAAHWRYKEAGNRSETAGSAYDQKIAFIRQLFAWKNEVAREGGEEAVEQRFDADEWADRLRSGAVDDRIYVLTPQARVIDLPAGSTPIDFAYHLHSDLGHRCRGARVDGAMVPLNTRLRTGQTVEIIAAKNIGAGPSRDWLNPNLGYLASSRARTKVRAWFNLVEQETATLAGRTRVERELQRLGKTSMSLDDLASQLGYGRPDDLFVAASRDDFNLRQIEALFEEPQEEPELHPARIGRGKADVTKSGVLVVGIDKLLTQLAKCCKPAPPDAIGGFVTRGKGVSIHRHDCANFLAMAERHPERVIETQWGSAPVDTVFPVDVFVLASDRQGLLRDISDVFARERINVIGVNTQSSREQARMQFTAEIADSSALNKALNLIRDVPGVIEARRK</sequence>
<evidence type="ECO:0000313" key="2">
    <source>
        <dbReference type="RefSeq" id="WP_028312864.1"/>
    </source>
</evidence>
<dbReference type="EC" id="2.7.6.5" evidence="2"/>
<reference evidence="2" key="3">
    <citation type="journal article" date="2001" name="Curr. Opin. Struct. Biol.">
        <title>The ACT domain family.</title>
        <authorList>
            <person name="Chipman D.M."/>
            <person name="Shaanan B."/>
        </authorList>
    </citation>
    <scope>NUCLEOTIDE SEQUENCE</scope>
</reference>
<protein>
    <submittedName>
        <fullName evidence="2">RelA/SpoT family protein</fullName>
        <ecNumber evidence="2">2.7.6.5</ecNumber>
    </submittedName>
</protein>
<reference evidence="2" key="1">
    <citation type="journal article" date="1998" name="Trends Biochem. Sci.">
        <title>The HD domain defines a new superfamily of metal-dependent phosphohydrolases.</title>
        <authorList>
            <person name="Aravind L."/>
            <person name="Koonin E.V."/>
        </authorList>
    </citation>
    <scope>NUCLEOTIDE SEQUENCE</scope>
</reference>
<accession>A0AC36KG30</accession>
<organism evidence="1 2">
    <name type="scientific">Derxia gummosa DSM 723</name>
    <dbReference type="NCBI Taxonomy" id="1121388"/>
    <lineage>
        <taxon>Bacteria</taxon>
        <taxon>Pseudomonadati</taxon>
        <taxon>Pseudomonadota</taxon>
        <taxon>Betaproteobacteria</taxon>
        <taxon>Burkholderiales</taxon>
        <taxon>Alcaligenaceae</taxon>
        <taxon>Derxia</taxon>
    </lineage>
</organism>
<name>A0AC36KG30_9BURK</name>
<reference evidence="2" key="2">
    <citation type="journal article" date="1999" name="Nucleic Acids Res.">
        <title>DNA polymerase beta-like nucleotidyltransferase superfamily: identification of three new families, classification and evolutionary history.</title>
        <authorList>
            <person name="Aravind L."/>
            <person name="Koonin E.V."/>
        </authorList>
    </citation>
    <scope>NUCLEOTIDE SEQUENCE</scope>
</reference>
<keyword evidence="1" id="KW-1185">Reference proteome</keyword>
<proteinExistence type="predicted"/>
<dbReference type="RefSeq" id="WP_028312864.1">
    <property type="nucleotide sequence ID" value="NZ_KI519499.1"/>
</dbReference>
<dbReference type="Proteomes" id="UP000675920">
    <property type="component" value="Unplaced"/>
</dbReference>